<dbReference type="EMBL" id="LANV01000001">
    <property type="protein sequence ID" value="KJV64068.1"/>
    <property type="molecule type" value="Genomic_DNA"/>
</dbReference>
<protein>
    <submittedName>
        <fullName evidence="1">Uncharacterized protein</fullName>
    </submittedName>
</protein>
<evidence type="ECO:0000313" key="1">
    <source>
        <dbReference type="EMBL" id="KJV64068.1"/>
    </source>
</evidence>
<dbReference type="PATRIC" id="fig|1359152.3.peg.900"/>
<comment type="caution">
    <text evidence="1">The sequence shown here is derived from an EMBL/GenBank/DDBJ whole genome shotgun (WGS) entry which is preliminary data.</text>
</comment>
<sequence length="40" mass="4262">MADGVLCCAMIGSFFLNGVILSLSWREVIVVYIGSVVLDA</sequence>
<dbReference type="AlphaFoldDB" id="A0A0F3N7N1"/>
<accession>A0A0F3N7N1</accession>
<evidence type="ECO:0000313" key="2">
    <source>
        <dbReference type="Proteomes" id="UP000033441"/>
    </source>
</evidence>
<proteinExistence type="predicted"/>
<gene>
    <name evidence="1" type="ORF">APHMUC_0861</name>
</gene>
<name>A0A0F3N7N1_ANAPH</name>
<dbReference type="Proteomes" id="UP000033441">
    <property type="component" value="Unassembled WGS sequence"/>
</dbReference>
<reference evidence="1 2" key="1">
    <citation type="submission" date="2015-02" db="EMBL/GenBank/DDBJ databases">
        <title>Genome Sequencing of Rickettsiales.</title>
        <authorList>
            <person name="Daugherty S.C."/>
            <person name="Su Q."/>
            <person name="Abolude K."/>
            <person name="Beier-Sexton M."/>
            <person name="Carlyon J.A."/>
            <person name="Carter R."/>
            <person name="Day N.P."/>
            <person name="Dumler S.J."/>
            <person name="Dyachenko V."/>
            <person name="Godinez A."/>
            <person name="Kurtti T.J."/>
            <person name="Lichay M."/>
            <person name="Mullins K.E."/>
            <person name="Ott S."/>
            <person name="Pappas-Brown V."/>
            <person name="Paris D.H."/>
            <person name="Patel P."/>
            <person name="Richards A.L."/>
            <person name="Sadzewicz L."/>
            <person name="Sears K."/>
            <person name="Seidman D."/>
            <person name="Sengamalay N."/>
            <person name="Stenos J."/>
            <person name="Tallon L.J."/>
            <person name="Vincent G."/>
            <person name="Fraser C.M."/>
            <person name="Munderloh U."/>
            <person name="Dunning-Hotopp J.C."/>
        </authorList>
    </citation>
    <scope>NUCLEOTIDE SEQUENCE [LARGE SCALE GENOMIC DNA]</scope>
    <source>
        <strain evidence="1 2">ApMUC09</strain>
    </source>
</reference>
<organism evidence="1 2">
    <name type="scientific">Anaplasma phagocytophilum str. ApMUC09</name>
    <dbReference type="NCBI Taxonomy" id="1359152"/>
    <lineage>
        <taxon>Bacteria</taxon>
        <taxon>Pseudomonadati</taxon>
        <taxon>Pseudomonadota</taxon>
        <taxon>Alphaproteobacteria</taxon>
        <taxon>Rickettsiales</taxon>
        <taxon>Anaplasmataceae</taxon>
        <taxon>Anaplasma</taxon>
        <taxon>phagocytophilum group</taxon>
    </lineage>
</organism>